<keyword evidence="4 9" id="KW-0808">Transferase</keyword>
<evidence type="ECO:0000313" key="10">
    <source>
        <dbReference type="Proteomes" id="UP000267268"/>
    </source>
</evidence>
<dbReference type="SUPFAM" id="SSF53790">
    <property type="entry name" value="Tetrapyrrole methylase"/>
    <property type="match status" value="1"/>
</dbReference>
<dbReference type="Gene3D" id="3.30.950.10">
    <property type="entry name" value="Methyltransferase, Cobalt-precorrin-4 Transmethylase, Domain 2"/>
    <property type="match status" value="1"/>
</dbReference>
<protein>
    <recommendedName>
        <fullName evidence="2">uroporphyrinogen-III C-methyltransferase</fullName>
        <ecNumber evidence="2">2.1.1.107</ecNumber>
    </recommendedName>
</protein>
<dbReference type="CDD" id="cd11642">
    <property type="entry name" value="SUMT"/>
    <property type="match status" value="1"/>
</dbReference>
<keyword evidence="3 9" id="KW-0489">Methyltransferase</keyword>
<evidence type="ECO:0000256" key="3">
    <source>
        <dbReference type="ARBA" id="ARBA00022603"/>
    </source>
</evidence>
<dbReference type="InterPro" id="IPR014776">
    <property type="entry name" value="4pyrrole_Mease_sub2"/>
</dbReference>
<dbReference type="InterPro" id="IPR035996">
    <property type="entry name" value="4pyrrol_Methylase_sf"/>
</dbReference>
<dbReference type="AlphaFoldDB" id="A0A3Q9FQT5"/>
<dbReference type="OrthoDB" id="9815856at2"/>
<evidence type="ECO:0000259" key="8">
    <source>
        <dbReference type="Pfam" id="PF00590"/>
    </source>
</evidence>
<keyword evidence="5" id="KW-0949">S-adenosyl-L-methionine</keyword>
<feature type="domain" description="Tetrapyrrole methylase" evidence="8">
    <location>
        <begin position="5"/>
        <end position="213"/>
    </location>
</feature>
<dbReference type="Pfam" id="PF00590">
    <property type="entry name" value="TP_methylase"/>
    <property type="match status" value="1"/>
</dbReference>
<dbReference type="FunFam" id="3.40.1010.10:FF:000001">
    <property type="entry name" value="Siroheme synthase"/>
    <property type="match status" value="1"/>
</dbReference>
<evidence type="ECO:0000256" key="7">
    <source>
        <dbReference type="ARBA" id="ARBA00025705"/>
    </source>
</evidence>
<keyword evidence="10" id="KW-1185">Reference proteome</keyword>
<keyword evidence="6" id="KW-0627">Porphyrin biosynthesis</keyword>
<dbReference type="EMBL" id="CP034562">
    <property type="protein sequence ID" value="AZQ62613.1"/>
    <property type="molecule type" value="Genomic_DNA"/>
</dbReference>
<reference evidence="9 10" key="1">
    <citation type="submission" date="2018-12" db="EMBL/GenBank/DDBJ databases">
        <title>Flammeovirga pectinis sp. nov., isolated from the gut of the Korean scallop, Patinopecten yessoensis.</title>
        <authorList>
            <person name="Bae J.-W."/>
            <person name="Jeong Y.-S."/>
            <person name="Kang W."/>
        </authorList>
    </citation>
    <scope>NUCLEOTIDE SEQUENCE [LARGE SCALE GENOMIC DNA]</scope>
    <source>
        <strain evidence="9 10">L12M1</strain>
    </source>
</reference>
<gene>
    <name evidence="9" type="primary">cobA</name>
    <name evidence="9" type="ORF">EI427_10300</name>
</gene>
<accession>A0A3Q9FQT5</accession>
<comment type="similarity">
    <text evidence="1">Belongs to the precorrin methyltransferase family.</text>
</comment>
<dbReference type="PANTHER" id="PTHR45790">
    <property type="entry name" value="SIROHEME SYNTHASE-RELATED"/>
    <property type="match status" value="1"/>
</dbReference>
<dbReference type="GO" id="GO:0019354">
    <property type="term" value="P:siroheme biosynthetic process"/>
    <property type="evidence" value="ECO:0007669"/>
    <property type="project" value="InterPro"/>
</dbReference>
<evidence type="ECO:0000256" key="5">
    <source>
        <dbReference type="ARBA" id="ARBA00022691"/>
    </source>
</evidence>
<dbReference type="GO" id="GO:0004851">
    <property type="term" value="F:uroporphyrin-III C-methyltransferase activity"/>
    <property type="evidence" value="ECO:0007669"/>
    <property type="project" value="UniProtKB-EC"/>
</dbReference>
<dbReference type="Proteomes" id="UP000267268">
    <property type="component" value="Chromosome 1"/>
</dbReference>
<dbReference type="InterPro" id="IPR006366">
    <property type="entry name" value="CobA/CysG_C"/>
</dbReference>
<dbReference type="NCBIfam" id="NF004790">
    <property type="entry name" value="PRK06136.1"/>
    <property type="match status" value="1"/>
</dbReference>
<dbReference type="KEGG" id="fll:EI427_10300"/>
<dbReference type="InterPro" id="IPR003043">
    <property type="entry name" value="Uropor_MeTrfase_CS"/>
</dbReference>
<name>A0A3Q9FQT5_9BACT</name>
<dbReference type="RefSeq" id="WP_126614289.1">
    <property type="nucleotide sequence ID" value="NZ_CP034562.1"/>
</dbReference>
<evidence type="ECO:0000256" key="6">
    <source>
        <dbReference type="ARBA" id="ARBA00023244"/>
    </source>
</evidence>
<organism evidence="9 10">
    <name type="scientific">Flammeovirga pectinis</name>
    <dbReference type="NCBI Taxonomy" id="2494373"/>
    <lineage>
        <taxon>Bacteria</taxon>
        <taxon>Pseudomonadati</taxon>
        <taxon>Bacteroidota</taxon>
        <taxon>Cytophagia</taxon>
        <taxon>Cytophagales</taxon>
        <taxon>Flammeovirgaceae</taxon>
        <taxon>Flammeovirga</taxon>
    </lineage>
</organism>
<dbReference type="GO" id="GO:0032259">
    <property type="term" value="P:methylation"/>
    <property type="evidence" value="ECO:0007669"/>
    <property type="project" value="UniProtKB-KW"/>
</dbReference>
<comment type="pathway">
    <text evidence="7">Porphyrin-containing compound metabolism; siroheme biosynthesis; precorrin-2 from uroporphyrinogen III: step 1/1.</text>
</comment>
<dbReference type="InterPro" id="IPR014777">
    <property type="entry name" value="4pyrrole_Mease_sub1"/>
</dbReference>
<dbReference type="PROSITE" id="PS00839">
    <property type="entry name" value="SUMT_1"/>
    <property type="match status" value="1"/>
</dbReference>
<dbReference type="InterPro" id="IPR050161">
    <property type="entry name" value="Siro_Cobalamin_biosynth"/>
</dbReference>
<dbReference type="EC" id="2.1.1.107" evidence="2"/>
<evidence type="ECO:0000256" key="2">
    <source>
        <dbReference type="ARBA" id="ARBA00012162"/>
    </source>
</evidence>
<evidence type="ECO:0000313" key="9">
    <source>
        <dbReference type="EMBL" id="AZQ62613.1"/>
    </source>
</evidence>
<sequence length="253" mass="26988">MTPTFHLIGAGPGDAELLTLKALRVLKESKVVLYDALVSQDILDFIPESVEKIYVGKRAGAHYLKQEETNALIVEMAFKYGSVTRLKGGDSFVFGRGQEEIEYAESFGIDSYVVPGISSSLAGPTLAGIPVTKRGVNESFWVVTATTCSGGLSKDLTHAAASSATIVVLMGVGKLELIAQLFSMYRNEDEPIALVQDASLPTQKVVIGTLKDIVERANERDVRPPAVIVIGEVVALGKESEIVAASSNSKMSV</sequence>
<proteinExistence type="inferred from homology"/>
<dbReference type="NCBIfam" id="TIGR01469">
    <property type="entry name" value="cobA_cysG_Cterm"/>
    <property type="match status" value="1"/>
</dbReference>
<evidence type="ECO:0000256" key="4">
    <source>
        <dbReference type="ARBA" id="ARBA00022679"/>
    </source>
</evidence>
<dbReference type="PANTHER" id="PTHR45790:SF3">
    <property type="entry name" value="S-ADENOSYL-L-METHIONINE-DEPENDENT UROPORPHYRINOGEN III METHYLTRANSFERASE, CHLOROPLASTIC"/>
    <property type="match status" value="1"/>
</dbReference>
<dbReference type="InterPro" id="IPR000878">
    <property type="entry name" value="4pyrrol_Mease"/>
</dbReference>
<dbReference type="Gene3D" id="3.40.1010.10">
    <property type="entry name" value="Cobalt-precorrin-4 Transmethylase, Domain 1"/>
    <property type="match status" value="1"/>
</dbReference>
<evidence type="ECO:0000256" key="1">
    <source>
        <dbReference type="ARBA" id="ARBA00005879"/>
    </source>
</evidence>